<evidence type="ECO:0000259" key="1">
    <source>
        <dbReference type="Pfam" id="PF01883"/>
    </source>
</evidence>
<dbReference type="InterPro" id="IPR002744">
    <property type="entry name" value="MIP18-like"/>
</dbReference>
<reference evidence="2 3" key="1">
    <citation type="submission" date="2021-03" db="EMBL/GenBank/DDBJ databases">
        <title>Assistant Professor.</title>
        <authorList>
            <person name="Huq M.A."/>
        </authorList>
    </citation>
    <scope>NUCLEOTIDE SEQUENCE [LARGE SCALE GENOMIC DNA]</scope>
    <source>
        <strain evidence="2 3">MAH-29</strain>
    </source>
</reference>
<dbReference type="SUPFAM" id="SSF117916">
    <property type="entry name" value="Fe-S cluster assembly (FSCA) domain-like"/>
    <property type="match status" value="1"/>
</dbReference>
<evidence type="ECO:0000313" key="2">
    <source>
        <dbReference type="EMBL" id="MBO9202893.1"/>
    </source>
</evidence>
<dbReference type="EMBL" id="JAGHKO010000005">
    <property type="protein sequence ID" value="MBO9202893.1"/>
    <property type="molecule type" value="Genomic_DNA"/>
</dbReference>
<name>A0ABS3YYD9_9BACT</name>
<keyword evidence="3" id="KW-1185">Reference proteome</keyword>
<dbReference type="Proteomes" id="UP000677244">
    <property type="component" value="Unassembled WGS sequence"/>
</dbReference>
<comment type="caution">
    <text evidence="2">The sequence shown here is derived from an EMBL/GenBank/DDBJ whole genome shotgun (WGS) entry which is preliminary data.</text>
</comment>
<dbReference type="InterPro" id="IPR034904">
    <property type="entry name" value="FSCA_dom_sf"/>
</dbReference>
<protein>
    <submittedName>
        <fullName evidence="2">Metal-sulfur cluster assembly factor</fullName>
    </submittedName>
</protein>
<dbReference type="Pfam" id="PF01883">
    <property type="entry name" value="FeS_assembly_P"/>
    <property type="match status" value="1"/>
</dbReference>
<dbReference type="PANTHER" id="PTHR42831">
    <property type="entry name" value="FE-S PROTEIN MATURATION AUXILIARY FACTOR YITW"/>
    <property type="match status" value="1"/>
</dbReference>
<dbReference type="InterPro" id="IPR052339">
    <property type="entry name" value="Fe-S_Maturation_MIP18"/>
</dbReference>
<dbReference type="PANTHER" id="PTHR42831:SF1">
    <property type="entry name" value="FE-S PROTEIN MATURATION AUXILIARY FACTOR YITW"/>
    <property type="match status" value="1"/>
</dbReference>
<proteinExistence type="predicted"/>
<accession>A0ABS3YYD9</accession>
<sequence>MEDVINNVDNKQKLKALAVLYNVMDPELFVNIMDLGLVYDLIFTPQSILVTMTLSTSHCPMGEAIVEGVKNVLAEQFTDHVIEVELVWEPKWSFDMISAEGRRQLGIV</sequence>
<evidence type="ECO:0000313" key="3">
    <source>
        <dbReference type="Proteomes" id="UP000677244"/>
    </source>
</evidence>
<organism evidence="2 3">
    <name type="scientific">Niastella soli</name>
    <dbReference type="NCBI Taxonomy" id="2821487"/>
    <lineage>
        <taxon>Bacteria</taxon>
        <taxon>Pseudomonadati</taxon>
        <taxon>Bacteroidota</taxon>
        <taxon>Chitinophagia</taxon>
        <taxon>Chitinophagales</taxon>
        <taxon>Chitinophagaceae</taxon>
        <taxon>Niastella</taxon>
    </lineage>
</organism>
<gene>
    <name evidence="2" type="ORF">J7I42_21565</name>
</gene>
<feature type="domain" description="MIP18 family-like" evidence="1">
    <location>
        <begin position="17"/>
        <end position="84"/>
    </location>
</feature>
<dbReference type="Gene3D" id="3.30.300.130">
    <property type="entry name" value="Fe-S cluster assembly (FSCA)"/>
    <property type="match status" value="1"/>
</dbReference>
<dbReference type="RefSeq" id="WP_209140948.1">
    <property type="nucleotide sequence ID" value="NZ_JAGHKO010000005.1"/>
</dbReference>